<gene>
    <name evidence="2" type="ORF">K7432_004065</name>
</gene>
<evidence type="ECO:0000313" key="2">
    <source>
        <dbReference type="EMBL" id="KAK9720604.1"/>
    </source>
</evidence>
<reference evidence="2 3" key="1">
    <citation type="submission" date="2023-04" db="EMBL/GenBank/DDBJ databases">
        <title>Genome of Basidiobolus ranarum AG-B5.</title>
        <authorList>
            <person name="Stajich J.E."/>
            <person name="Carter-House D."/>
            <person name="Gryganskyi A."/>
        </authorList>
    </citation>
    <scope>NUCLEOTIDE SEQUENCE [LARGE SCALE GENOMIC DNA]</scope>
    <source>
        <strain evidence="2 3">AG-B5</strain>
    </source>
</reference>
<organism evidence="2 3">
    <name type="scientific">Basidiobolus ranarum</name>
    <dbReference type="NCBI Taxonomy" id="34480"/>
    <lineage>
        <taxon>Eukaryota</taxon>
        <taxon>Fungi</taxon>
        <taxon>Fungi incertae sedis</taxon>
        <taxon>Zoopagomycota</taxon>
        <taxon>Entomophthoromycotina</taxon>
        <taxon>Basidiobolomycetes</taxon>
        <taxon>Basidiobolales</taxon>
        <taxon>Basidiobolaceae</taxon>
        <taxon>Basidiobolus</taxon>
    </lineage>
</organism>
<accession>A0ABR2W5G8</accession>
<protein>
    <submittedName>
        <fullName evidence="2">Uncharacterized protein</fullName>
    </submittedName>
</protein>
<comment type="caution">
    <text evidence="2">The sequence shown here is derived from an EMBL/GenBank/DDBJ whole genome shotgun (WGS) entry which is preliminary data.</text>
</comment>
<dbReference type="EMBL" id="JASJQH010007009">
    <property type="protein sequence ID" value="KAK9720604.1"/>
    <property type="molecule type" value="Genomic_DNA"/>
</dbReference>
<evidence type="ECO:0000256" key="1">
    <source>
        <dbReference type="SAM" id="MobiDB-lite"/>
    </source>
</evidence>
<feature type="compositionally biased region" description="Polar residues" evidence="1">
    <location>
        <begin position="18"/>
        <end position="29"/>
    </location>
</feature>
<evidence type="ECO:0000313" key="3">
    <source>
        <dbReference type="Proteomes" id="UP001479436"/>
    </source>
</evidence>
<proteinExistence type="predicted"/>
<feature type="compositionally biased region" description="Polar residues" evidence="1">
    <location>
        <begin position="1"/>
        <end position="11"/>
    </location>
</feature>
<keyword evidence="3" id="KW-1185">Reference proteome</keyword>
<feature type="region of interest" description="Disordered" evidence="1">
    <location>
        <begin position="187"/>
        <end position="233"/>
    </location>
</feature>
<dbReference type="Proteomes" id="UP001479436">
    <property type="component" value="Unassembled WGS sequence"/>
</dbReference>
<feature type="region of interest" description="Disordered" evidence="1">
    <location>
        <begin position="1"/>
        <end position="48"/>
    </location>
</feature>
<name>A0ABR2W5G8_9FUNG</name>
<sequence>MSGSPEVNSNEDNVEAETISTTMKITNIVNPPPNKKRKAPAEEKVTDPSKTLTAAAKDSVTVEDRFEPTKLNNSIRLLRAVQLGDHINMGEQYSNMLRHCKNQSEEDDMGPLSQDIESVYNYLAWIIHPQDANCDTEPSPQSQRILKTLLHNLTTKIVSLGCLEQRKHVARKLALVKANLEGIKVKTTSKKKKTDKDRPASSNPLSITRPMLDPFKAAGGSLNESEEDTHSPN</sequence>